<dbReference type="InterPro" id="IPR002219">
    <property type="entry name" value="PKC_DAG/PE"/>
</dbReference>
<dbReference type="OrthoDB" id="774951at2759"/>
<evidence type="ECO:0000256" key="1">
    <source>
        <dbReference type="ARBA" id="ARBA00005843"/>
    </source>
</evidence>
<gene>
    <name evidence="7" type="ORF">EB796_003979</name>
</gene>
<dbReference type="Gene3D" id="3.30.60.20">
    <property type="match status" value="1"/>
</dbReference>
<sequence length="951" mass="105417">MSDSDENAEVIKKAVKACEDYQIMIDIAACSLYDLRESLLTNPTSQPSQQALRESEEKLVKLFSKQLVSKSYIAQITDEPVLDQYPSSEQWLKVVGLPSASIEGLLAENINLERLWMMTPEEISEVMKRIGAHQSGTHILNKALGRLKAWTESQLSGTVGEKQHDLFWTEPSTNSVRKPNPNQPSHRSTRLASTGSVPRSSTSSTGSDQPAIFGSIPYNYANQSGTLASQHSSSSGHGSGSAVSSPRTWAGSARSPIVIQTPSTPTLHKGKSRAGTPPPQRRNVINSSVFVFPSSMQSAAPGVGSPAGSTSGSSSLVIKSISHDSTLTTPGKLNPKSHFGQSVSADDSMDVSSISSNSNVYTSRSIPVHRIEHRFVTRKFKFGHCDLCKKSLKLLARVCKHCRYKCHRDCERETSMYSCGLSDKLVTEVTRIMEENPLHTYRGSPSLGSQNSSIQDGFRAFRGSTSIQDSSSASEYSYSPSSPLYTAHLTQESPANAGKFTFPQATSLPSGRRNMSPSTLESSQLFPTRDRDNLTTTVSTIDSEDTVVASRGTVELNVDTQKSEGSDQTVIDSNSSERTLPEQLEISFKGEDDHTPMYRQPSLSKALEEWIIPYNELKFGDELGTGNLGTVYKYVDIYYTVYMLCTSMCYILIILYTNSSLCKGQWHGDVAIKLIPINPSIDVQSQMRAFKQDIVTLKKTRHDNIVLFMGACMKPLAIVTNYVNGHTLYQDTRTNIKLPLVRITNIACQIIQGMAYLHSKDIIHKNLTSKNIFLELEKVVITDFGLQSISLAPSKSSRGGVMRVPDGWLNYLAPEIIKALRISNSRELGVQLPFSKLSDVFAFGTVWYELLCGEWPYNHRVPAEIIIWQVGQGMKPPLHRMNTATKEAKDILMKCWMYSTQDRPSFAILNTLVEKIPHLADPDHNNTCCSSYNLDLYLILAKYRQREKIQD</sequence>
<dbReference type="SUPFAM" id="SSF57889">
    <property type="entry name" value="Cysteine-rich domain"/>
    <property type="match status" value="1"/>
</dbReference>
<evidence type="ECO:0000259" key="6">
    <source>
        <dbReference type="PROSITE" id="PS50081"/>
    </source>
</evidence>
<dbReference type="InterPro" id="IPR001245">
    <property type="entry name" value="Ser-Thr/Tyr_kinase_cat_dom"/>
</dbReference>
<evidence type="ECO:0000313" key="7">
    <source>
        <dbReference type="EMBL" id="KAF6037717.1"/>
    </source>
</evidence>
<dbReference type="InterPro" id="IPR013761">
    <property type="entry name" value="SAM/pointed_sf"/>
</dbReference>
<accession>A0A7J7KHK0</accession>
<dbReference type="GO" id="GO:0005737">
    <property type="term" value="C:cytoplasm"/>
    <property type="evidence" value="ECO:0007669"/>
    <property type="project" value="TreeGrafter"/>
</dbReference>
<keyword evidence="8" id="KW-1185">Reference proteome</keyword>
<dbReference type="SUPFAM" id="SSF56112">
    <property type="entry name" value="Protein kinase-like (PK-like)"/>
    <property type="match status" value="1"/>
</dbReference>
<dbReference type="GO" id="GO:0046872">
    <property type="term" value="F:metal ion binding"/>
    <property type="evidence" value="ECO:0007669"/>
    <property type="project" value="UniProtKB-KW"/>
</dbReference>
<keyword evidence="2" id="KW-0479">Metal-binding</keyword>
<dbReference type="AlphaFoldDB" id="A0A7J7KHK0"/>
<comment type="similarity">
    <text evidence="1">Belongs to the protein kinase superfamily. TKL Ser/Thr protein kinase family.</text>
</comment>
<feature type="region of interest" description="Disordered" evidence="4">
    <location>
        <begin position="497"/>
        <end position="531"/>
    </location>
</feature>
<dbReference type="PANTHER" id="PTHR23257:SF963">
    <property type="entry name" value="AT08303P"/>
    <property type="match status" value="1"/>
</dbReference>
<dbReference type="InterPro" id="IPR000719">
    <property type="entry name" value="Prot_kinase_dom"/>
</dbReference>
<dbReference type="InterPro" id="IPR050167">
    <property type="entry name" value="Ser_Thr_protein_kinase"/>
</dbReference>
<evidence type="ECO:0008006" key="9">
    <source>
        <dbReference type="Google" id="ProtNLM"/>
    </source>
</evidence>
<dbReference type="PANTHER" id="PTHR23257">
    <property type="entry name" value="SERINE-THREONINE PROTEIN KINASE"/>
    <property type="match status" value="1"/>
</dbReference>
<comment type="caution">
    <text evidence="7">The sequence shown here is derived from an EMBL/GenBank/DDBJ whole genome shotgun (WGS) entry which is preliminary data.</text>
</comment>
<dbReference type="Gene3D" id="6.10.140.1120">
    <property type="match status" value="1"/>
</dbReference>
<feature type="domain" description="Protein kinase" evidence="5">
    <location>
        <begin position="617"/>
        <end position="919"/>
    </location>
</feature>
<dbReference type="CDD" id="cd20812">
    <property type="entry name" value="C1_KSR"/>
    <property type="match status" value="1"/>
</dbReference>
<feature type="compositionally biased region" description="Polar residues" evidence="4">
    <location>
        <begin position="503"/>
        <end position="526"/>
    </location>
</feature>
<dbReference type="Gene3D" id="3.30.200.20">
    <property type="entry name" value="Phosphorylase Kinase, domain 1"/>
    <property type="match status" value="1"/>
</dbReference>
<dbReference type="Pfam" id="PF20406">
    <property type="entry name" value="SAM_KSR1_N"/>
    <property type="match status" value="1"/>
</dbReference>
<dbReference type="InterPro" id="IPR046933">
    <property type="entry name" value="SAM_KSR1_N_sf"/>
</dbReference>
<dbReference type="Gene3D" id="1.10.150.50">
    <property type="entry name" value="Transcription Factor, Ets-1"/>
    <property type="match status" value="1"/>
</dbReference>
<dbReference type="InterPro" id="IPR046861">
    <property type="entry name" value="SAM_KSR1_N"/>
</dbReference>
<feature type="domain" description="Phorbol-ester/DAG-type" evidence="6">
    <location>
        <begin position="372"/>
        <end position="419"/>
    </location>
</feature>
<dbReference type="GO" id="GO:0004672">
    <property type="term" value="F:protein kinase activity"/>
    <property type="evidence" value="ECO:0007669"/>
    <property type="project" value="InterPro"/>
</dbReference>
<reference evidence="7" key="1">
    <citation type="submission" date="2020-06" db="EMBL/GenBank/DDBJ databases">
        <title>Draft genome of Bugula neritina, a colonial animal packing powerful symbionts and potential medicines.</title>
        <authorList>
            <person name="Rayko M."/>
        </authorList>
    </citation>
    <scope>NUCLEOTIDE SEQUENCE [LARGE SCALE GENOMIC DNA]</scope>
    <source>
        <strain evidence="7">Kwan_BN1</strain>
    </source>
</reference>
<dbReference type="PROSITE" id="PS00479">
    <property type="entry name" value="ZF_DAG_PE_1"/>
    <property type="match status" value="1"/>
</dbReference>
<feature type="region of interest" description="Disordered" evidence="4">
    <location>
        <begin position="162"/>
        <end position="210"/>
    </location>
</feature>
<dbReference type="InterPro" id="IPR011009">
    <property type="entry name" value="Kinase-like_dom_sf"/>
</dbReference>
<name>A0A7J7KHK0_BUGNE</name>
<feature type="compositionally biased region" description="Polar residues" evidence="4">
    <location>
        <begin position="183"/>
        <end position="192"/>
    </location>
</feature>
<feature type="compositionally biased region" description="Low complexity" evidence="4">
    <location>
        <begin position="225"/>
        <end position="245"/>
    </location>
</feature>
<dbReference type="Gene3D" id="1.10.510.10">
    <property type="entry name" value="Transferase(Phosphotransferase) domain 1"/>
    <property type="match status" value="1"/>
</dbReference>
<evidence type="ECO:0000256" key="2">
    <source>
        <dbReference type="ARBA" id="ARBA00022723"/>
    </source>
</evidence>
<dbReference type="PROSITE" id="PS50081">
    <property type="entry name" value="ZF_DAG_PE_2"/>
    <property type="match status" value="1"/>
</dbReference>
<feature type="region of interest" description="Disordered" evidence="4">
    <location>
        <begin position="225"/>
        <end position="283"/>
    </location>
</feature>
<evidence type="ECO:0000256" key="3">
    <source>
        <dbReference type="ARBA" id="ARBA00022833"/>
    </source>
</evidence>
<dbReference type="Pfam" id="PF07714">
    <property type="entry name" value="PK_Tyr_Ser-Thr"/>
    <property type="match status" value="1"/>
</dbReference>
<keyword evidence="3" id="KW-0862">Zinc</keyword>
<dbReference type="PROSITE" id="PS50011">
    <property type="entry name" value="PROTEIN_KINASE_DOM"/>
    <property type="match status" value="1"/>
</dbReference>
<evidence type="ECO:0000259" key="5">
    <source>
        <dbReference type="PROSITE" id="PS50011"/>
    </source>
</evidence>
<dbReference type="GO" id="GO:0005524">
    <property type="term" value="F:ATP binding"/>
    <property type="evidence" value="ECO:0007669"/>
    <property type="project" value="InterPro"/>
</dbReference>
<evidence type="ECO:0000313" key="8">
    <source>
        <dbReference type="Proteomes" id="UP000593567"/>
    </source>
</evidence>
<organism evidence="7 8">
    <name type="scientific">Bugula neritina</name>
    <name type="common">Brown bryozoan</name>
    <name type="synonym">Sertularia neritina</name>
    <dbReference type="NCBI Taxonomy" id="10212"/>
    <lineage>
        <taxon>Eukaryota</taxon>
        <taxon>Metazoa</taxon>
        <taxon>Spiralia</taxon>
        <taxon>Lophotrochozoa</taxon>
        <taxon>Bryozoa</taxon>
        <taxon>Gymnolaemata</taxon>
        <taxon>Cheilostomatida</taxon>
        <taxon>Flustrina</taxon>
        <taxon>Buguloidea</taxon>
        <taxon>Bugulidae</taxon>
        <taxon>Bugula</taxon>
    </lineage>
</organism>
<dbReference type="Proteomes" id="UP000593567">
    <property type="component" value="Unassembled WGS sequence"/>
</dbReference>
<evidence type="ECO:0000256" key="4">
    <source>
        <dbReference type="SAM" id="MobiDB-lite"/>
    </source>
</evidence>
<feature type="region of interest" description="Disordered" evidence="4">
    <location>
        <begin position="325"/>
        <end position="348"/>
    </location>
</feature>
<dbReference type="EMBL" id="VXIV02000527">
    <property type="protein sequence ID" value="KAF6037717.1"/>
    <property type="molecule type" value="Genomic_DNA"/>
</dbReference>
<dbReference type="InterPro" id="IPR046349">
    <property type="entry name" value="C1-like_sf"/>
</dbReference>
<dbReference type="GO" id="GO:0007265">
    <property type="term" value="P:Ras protein signal transduction"/>
    <property type="evidence" value="ECO:0007669"/>
    <property type="project" value="TreeGrafter"/>
</dbReference>
<proteinExistence type="inferred from homology"/>
<protein>
    <recommendedName>
        <fullName evidence="9">KSR2</fullName>
    </recommendedName>
</protein>
<feature type="compositionally biased region" description="Low complexity" evidence="4">
    <location>
        <begin position="193"/>
        <end position="207"/>
    </location>
</feature>